<dbReference type="InterPro" id="IPR036249">
    <property type="entry name" value="Thioredoxin-like_sf"/>
</dbReference>
<sequence>MTTLYVNTTKYCRTFLPAIFVKRYGLDDINLVTVDLEDPEFKRLFPYQKVPALVSEDGRQLAEAMALNYFLLRSAKGHDAEVATLLGDNKDTWTQAEIIRWESFSNSDYLNELNNWAKPLVGLQKYDAKTIREGKSRVDIMTPIFEDHFATHRFLVGDDITLADLMAATSFSFGFTFVLDAQWRAEHPAIMRWFKEVVACDILRDFYKDFKFVEVRKAMQ</sequence>
<dbReference type="GO" id="GO:0005737">
    <property type="term" value="C:cytoplasm"/>
    <property type="evidence" value="ECO:0007669"/>
    <property type="project" value="TreeGrafter"/>
</dbReference>
<dbReference type="AlphaFoldDB" id="A0AAV5S683"/>
<dbReference type="Gene3D" id="1.20.1050.10">
    <property type="match status" value="1"/>
</dbReference>
<evidence type="ECO:0000313" key="4">
    <source>
        <dbReference type="Proteomes" id="UP001377567"/>
    </source>
</evidence>
<dbReference type="GO" id="GO:0005634">
    <property type="term" value="C:nucleus"/>
    <property type="evidence" value="ECO:0007669"/>
    <property type="project" value="TreeGrafter"/>
</dbReference>
<dbReference type="InterPro" id="IPR004045">
    <property type="entry name" value="Glutathione_S-Trfase_N"/>
</dbReference>
<evidence type="ECO:0000313" key="3">
    <source>
        <dbReference type="EMBL" id="GMM59221.1"/>
    </source>
</evidence>
<comment type="similarity">
    <text evidence="1">Belongs to the GST superfamily.</text>
</comment>
<dbReference type="Proteomes" id="UP001377567">
    <property type="component" value="Unassembled WGS sequence"/>
</dbReference>
<name>A0AAV5S683_MAUHU</name>
<dbReference type="InterPro" id="IPR004046">
    <property type="entry name" value="GST_C"/>
</dbReference>
<comment type="caution">
    <text evidence="3">The sequence shown here is derived from an EMBL/GenBank/DDBJ whole genome shotgun (WGS) entry which is preliminary data.</text>
</comment>
<dbReference type="Pfam" id="PF02798">
    <property type="entry name" value="GST_N"/>
    <property type="match status" value="1"/>
</dbReference>
<dbReference type="SUPFAM" id="SSF47616">
    <property type="entry name" value="GST C-terminal domain-like"/>
    <property type="match status" value="1"/>
</dbReference>
<dbReference type="PROSITE" id="PS50405">
    <property type="entry name" value="GST_CTER"/>
    <property type="match status" value="1"/>
</dbReference>
<reference evidence="3 4" key="1">
    <citation type="journal article" date="2023" name="Elife">
        <title>Identification of key yeast species and microbe-microbe interactions impacting larval growth of Drosophila in the wild.</title>
        <authorList>
            <person name="Mure A."/>
            <person name="Sugiura Y."/>
            <person name="Maeda R."/>
            <person name="Honda K."/>
            <person name="Sakurai N."/>
            <person name="Takahashi Y."/>
            <person name="Watada M."/>
            <person name="Katoh T."/>
            <person name="Gotoh A."/>
            <person name="Gotoh Y."/>
            <person name="Taniguchi I."/>
            <person name="Nakamura K."/>
            <person name="Hayashi T."/>
            <person name="Katayama T."/>
            <person name="Uemura T."/>
            <person name="Hattori Y."/>
        </authorList>
    </citation>
    <scope>NUCLEOTIDE SEQUENCE [LARGE SCALE GENOMIC DNA]</scope>
    <source>
        <strain evidence="3 4">KH-74</strain>
    </source>
</reference>
<dbReference type="PANTHER" id="PTHR43986:SF1">
    <property type="entry name" value="ELONGATION FACTOR 1-GAMMA"/>
    <property type="match status" value="1"/>
</dbReference>
<feature type="domain" description="GST C-terminal" evidence="2">
    <location>
        <begin position="91"/>
        <end position="220"/>
    </location>
</feature>
<accession>A0AAV5S683</accession>
<dbReference type="InterPro" id="IPR050802">
    <property type="entry name" value="EF-GSTs"/>
</dbReference>
<evidence type="ECO:0000256" key="1">
    <source>
        <dbReference type="RuleBase" id="RU003494"/>
    </source>
</evidence>
<dbReference type="Gene3D" id="3.40.30.10">
    <property type="entry name" value="Glutaredoxin"/>
    <property type="match status" value="1"/>
</dbReference>
<dbReference type="Pfam" id="PF00043">
    <property type="entry name" value="GST_C"/>
    <property type="match status" value="1"/>
</dbReference>
<gene>
    <name evidence="3" type="ORF">DAKH74_058380</name>
</gene>
<proteinExistence type="inferred from homology"/>
<dbReference type="InterPro" id="IPR036282">
    <property type="entry name" value="Glutathione-S-Trfase_C_sf"/>
</dbReference>
<dbReference type="InterPro" id="IPR040079">
    <property type="entry name" value="Glutathione_S-Trfase"/>
</dbReference>
<dbReference type="GO" id="GO:0006414">
    <property type="term" value="P:translational elongation"/>
    <property type="evidence" value="ECO:0007669"/>
    <property type="project" value="TreeGrafter"/>
</dbReference>
<dbReference type="InterPro" id="IPR010987">
    <property type="entry name" value="Glutathione-S-Trfase_C-like"/>
</dbReference>
<dbReference type="SFLD" id="SFLDS00019">
    <property type="entry name" value="Glutathione_Transferase_(cytos"/>
    <property type="match status" value="1"/>
</dbReference>
<keyword evidence="4" id="KW-1185">Reference proteome</keyword>
<dbReference type="FunFam" id="1.20.1050.10:FF:000006">
    <property type="entry name" value="Elongation factor 1 gamma"/>
    <property type="match status" value="1"/>
</dbReference>
<protein>
    <recommendedName>
        <fullName evidence="2">GST C-terminal domain-containing protein</fullName>
    </recommendedName>
</protein>
<dbReference type="SUPFAM" id="SSF52833">
    <property type="entry name" value="Thioredoxin-like"/>
    <property type="match status" value="1"/>
</dbReference>
<dbReference type="CDD" id="cd03181">
    <property type="entry name" value="GST_C_EF1Bgamma_like"/>
    <property type="match status" value="1"/>
</dbReference>
<organism evidence="3 4">
    <name type="scientific">Maudiozyma humilis</name>
    <name type="common">Sour dough yeast</name>
    <name type="synonym">Kazachstania humilis</name>
    <dbReference type="NCBI Taxonomy" id="51915"/>
    <lineage>
        <taxon>Eukaryota</taxon>
        <taxon>Fungi</taxon>
        <taxon>Dikarya</taxon>
        <taxon>Ascomycota</taxon>
        <taxon>Saccharomycotina</taxon>
        <taxon>Saccharomycetes</taxon>
        <taxon>Saccharomycetales</taxon>
        <taxon>Saccharomycetaceae</taxon>
        <taxon>Maudiozyma</taxon>
    </lineage>
</organism>
<evidence type="ECO:0000259" key="2">
    <source>
        <dbReference type="PROSITE" id="PS50405"/>
    </source>
</evidence>
<dbReference type="EMBL" id="BTGD01000027">
    <property type="protein sequence ID" value="GMM59221.1"/>
    <property type="molecule type" value="Genomic_DNA"/>
</dbReference>
<dbReference type="PANTHER" id="PTHR43986">
    <property type="entry name" value="ELONGATION FACTOR 1-GAMMA"/>
    <property type="match status" value="1"/>
</dbReference>